<feature type="non-terminal residue" evidence="2">
    <location>
        <position position="77"/>
    </location>
</feature>
<dbReference type="AlphaFoldDB" id="A0A9W4X0V7"/>
<dbReference type="EMBL" id="CAMKVN010024346">
    <property type="protein sequence ID" value="CAI2200427.1"/>
    <property type="molecule type" value="Genomic_DNA"/>
</dbReference>
<evidence type="ECO:0000313" key="3">
    <source>
        <dbReference type="Proteomes" id="UP001153678"/>
    </source>
</evidence>
<feature type="non-terminal residue" evidence="2">
    <location>
        <position position="1"/>
    </location>
</feature>
<evidence type="ECO:0000313" key="2">
    <source>
        <dbReference type="EMBL" id="CAI2200427.1"/>
    </source>
</evidence>
<evidence type="ECO:0000256" key="1">
    <source>
        <dbReference type="SAM" id="MobiDB-lite"/>
    </source>
</evidence>
<feature type="compositionally biased region" description="Polar residues" evidence="1">
    <location>
        <begin position="57"/>
        <end position="77"/>
    </location>
</feature>
<name>A0A9W4X0V7_9GLOM</name>
<dbReference type="Proteomes" id="UP001153678">
    <property type="component" value="Unassembled WGS sequence"/>
</dbReference>
<feature type="region of interest" description="Disordered" evidence="1">
    <location>
        <begin position="23"/>
        <end position="77"/>
    </location>
</feature>
<sequence>QPRSSLHKHLGNLICAVVALRAPKSGKAPEVPGSKNSINGSHRKNQKNETKSKDHWSGQSNGTPKKSSSGFSLQPLQ</sequence>
<feature type="compositionally biased region" description="Basic and acidic residues" evidence="1">
    <location>
        <begin position="46"/>
        <end position="56"/>
    </location>
</feature>
<protein>
    <submittedName>
        <fullName evidence="2">4102_t:CDS:1</fullName>
    </submittedName>
</protein>
<comment type="caution">
    <text evidence="2">The sequence shown here is derived from an EMBL/GenBank/DDBJ whole genome shotgun (WGS) entry which is preliminary data.</text>
</comment>
<gene>
    <name evidence="2" type="ORF">FWILDA_LOCUS19563</name>
</gene>
<reference evidence="2" key="1">
    <citation type="submission" date="2022-08" db="EMBL/GenBank/DDBJ databases">
        <authorList>
            <person name="Kallberg Y."/>
            <person name="Tangrot J."/>
            <person name="Rosling A."/>
        </authorList>
    </citation>
    <scope>NUCLEOTIDE SEQUENCE</scope>
    <source>
        <strain evidence="2">Wild A</strain>
    </source>
</reference>
<organism evidence="2 3">
    <name type="scientific">Funneliformis geosporum</name>
    <dbReference type="NCBI Taxonomy" id="1117311"/>
    <lineage>
        <taxon>Eukaryota</taxon>
        <taxon>Fungi</taxon>
        <taxon>Fungi incertae sedis</taxon>
        <taxon>Mucoromycota</taxon>
        <taxon>Glomeromycotina</taxon>
        <taxon>Glomeromycetes</taxon>
        <taxon>Glomerales</taxon>
        <taxon>Glomeraceae</taxon>
        <taxon>Funneliformis</taxon>
    </lineage>
</organism>
<accession>A0A9W4X0V7</accession>
<proteinExistence type="predicted"/>
<keyword evidence="3" id="KW-1185">Reference proteome</keyword>